<protein>
    <submittedName>
        <fullName evidence="14">Cytochrome c oxidase assembly protein cox15</fullName>
    </submittedName>
</protein>
<keyword evidence="7" id="KW-0408">Iron</keyword>
<sequence>MASLVQAGLQRALLHAPGAPVLVSCRSCLRQQPAKQLLWAATAMFSAQTRARARRAAVPSLLAQCRQSDYARVASRRGVATGPAKPAAGAGTGSGSGTGTGVRSASSVTAAAATATADATSAAASSSSKTSSFPDTSSKAVAYWLIGSAISVFGIVVWGGLTRLTESGLSITEWKPVTGSLPPRDAAAWEAEFAKYPPRLNPHMTLAEFQQIYFMEWSHRLWGRLVGLTFVVPAVYFVARRRVTARLAGHLVGIAGLIGLQGFIGWWMVRSGLRAELFARDAYPPRVSQYRLATHLAAAFACYGWMLLAGLGAALGISTLIYMVPTHLAATHQAGSLALLTGVLVLGHRLRMPRASLRLIEKYLAKMPAQPQQAAAAAQKAAPRVLTKV</sequence>
<comment type="caution">
    <text evidence="14">The sequence shown here is derived from an EMBL/GenBank/DDBJ whole genome shotgun (WGS) entry which is preliminary data.</text>
</comment>
<keyword evidence="8" id="KW-0350">Heme biosynthesis</keyword>
<keyword evidence="9 13" id="KW-0472">Membrane</keyword>
<dbReference type="Proteomes" id="UP000076874">
    <property type="component" value="Unassembled WGS sequence"/>
</dbReference>
<evidence type="ECO:0000256" key="13">
    <source>
        <dbReference type="SAM" id="Phobius"/>
    </source>
</evidence>
<dbReference type="GO" id="GO:0046872">
    <property type="term" value="F:metal ion binding"/>
    <property type="evidence" value="ECO:0007669"/>
    <property type="project" value="UniProtKB-KW"/>
</dbReference>
<feature type="transmembrane region" description="Helical" evidence="13">
    <location>
        <begin position="221"/>
        <end position="239"/>
    </location>
</feature>
<evidence type="ECO:0000256" key="6">
    <source>
        <dbReference type="ARBA" id="ARBA00023002"/>
    </source>
</evidence>
<feature type="compositionally biased region" description="Gly residues" evidence="12">
    <location>
        <begin position="90"/>
        <end position="100"/>
    </location>
</feature>
<dbReference type="GO" id="GO:0005743">
    <property type="term" value="C:mitochondrial inner membrane"/>
    <property type="evidence" value="ECO:0007669"/>
    <property type="project" value="EnsemblFungi"/>
</dbReference>
<name>A0A167TCL6_9HYPO</name>
<keyword evidence="3 13" id="KW-0812">Transmembrane</keyword>
<evidence type="ECO:0000256" key="1">
    <source>
        <dbReference type="ARBA" id="ARBA00001970"/>
    </source>
</evidence>
<comment type="cofactor">
    <cofactor evidence="1">
        <name>heme b</name>
        <dbReference type="ChEBI" id="CHEBI:60344"/>
    </cofactor>
</comment>
<dbReference type="PANTHER" id="PTHR23289:SF2">
    <property type="entry name" value="CYTOCHROME C OXIDASE ASSEMBLY PROTEIN COX15 HOMOLOG"/>
    <property type="match status" value="1"/>
</dbReference>
<proteinExistence type="predicted"/>
<keyword evidence="5 13" id="KW-1133">Transmembrane helix</keyword>
<organism evidence="14 15">
    <name type="scientific">Niveomyces insectorum RCEF 264</name>
    <dbReference type="NCBI Taxonomy" id="1081102"/>
    <lineage>
        <taxon>Eukaryota</taxon>
        <taxon>Fungi</taxon>
        <taxon>Dikarya</taxon>
        <taxon>Ascomycota</taxon>
        <taxon>Pezizomycotina</taxon>
        <taxon>Sordariomycetes</taxon>
        <taxon>Hypocreomycetidae</taxon>
        <taxon>Hypocreales</taxon>
        <taxon>Cordycipitaceae</taxon>
        <taxon>Niveomyces</taxon>
    </lineage>
</organism>
<keyword evidence="6" id="KW-0560">Oxidoreductase</keyword>
<feature type="transmembrane region" description="Helical" evidence="13">
    <location>
        <begin position="141"/>
        <end position="161"/>
    </location>
</feature>
<evidence type="ECO:0000256" key="11">
    <source>
        <dbReference type="ARBA" id="ARBA00048044"/>
    </source>
</evidence>
<accession>A0A167TCL6</accession>
<keyword evidence="15" id="KW-1185">Reference proteome</keyword>
<comment type="subcellular location">
    <subcellularLocation>
        <location evidence="2">Membrane</location>
        <topology evidence="2">Multi-pass membrane protein</topology>
    </subcellularLocation>
</comment>
<gene>
    <name evidence="14" type="ORF">SPI_05583</name>
</gene>
<evidence type="ECO:0000256" key="2">
    <source>
        <dbReference type="ARBA" id="ARBA00004141"/>
    </source>
</evidence>
<comment type="catalytic activity">
    <reaction evidence="11">
        <text>Fe(II)-heme o + 2 A + H2O = Fe(II)-heme a + 2 AH2</text>
        <dbReference type="Rhea" id="RHEA:63388"/>
        <dbReference type="ChEBI" id="CHEBI:13193"/>
        <dbReference type="ChEBI" id="CHEBI:15377"/>
        <dbReference type="ChEBI" id="CHEBI:17499"/>
        <dbReference type="ChEBI" id="CHEBI:60530"/>
        <dbReference type="ChEBI" id="CHEBI:61715"/>
        <dbReference type="EC" id="1.17.99.9"/>
    </reaction>
    <physiologicalReaction direction="left-to-right" evidence="11">
        <dbReference type="Rhea" id="RHEA:63389"/>
    </physiologicalReaction>
</comment>
<reference evidence="14 15" key="1">
    <citation type="journal article" date="2016" name="Genome Biol. Evol.">
        <title>Divergent and convergent evolution of fungal pathogenicity.</title>
        <authorList>
            <person name="Shang Y."/>
            <person name="Xiao G."/>
            <person name="Zheng P."/>
            <person name="Cen K."/>
            <person name="Zhan S."/>
            <person name="Wang C."/>
        </authorList>
    </citation>
    <scope>NUCLEOTIDE SEQUENCE [LARGE SCALE GENOMIC DNA]</scope>
    <source>
        <strain evidence="14 15">RCEF 264</strain>
    </source>
</reference>
<feature type="transmembrane region" description="Helical" evidence="13">
    <location>
        <begin position="251"/>
        <end position="269"/>
    </location>
</feature>
<feature type="region of interest" description="Disordered" evidence="12">
    <location>
        <begin position="76"/>
        <end position="103"/>
    </location>
</feature>
<feature type="compositionally biased region" description="Low complexity" evidence="12">
    <location>
        <begin position="78"/>
        <end position="89"/>
    </location>
</feature>
<dbReference type="STRING" id="1081102.A0A167TCL6"/>
<comment type="pathway">
    <text evidence="10">Porphyrin-containing compound metabolism; heme A biosynthesis; heme A from heme O: step 1/1.</text>
</comment>
<evidence type="ECO:0000256" key="12">
    <source>
        <dbReference type="SAM" id="MobiDB-lite"/>
    </source>
</evidence>
<dbReference type="GO" id="GO:0006784">
    <property type="term" value="P:heme A biosynthetic process"/>
    <property type="evidence" value="ECO:0007669"/>
    <property type="project" value="EnsemblFungi"/>
</dbReference>
<evidence type="ECO:0000256" key="8">
    <source>
        <dbReference type="ARBA" id="ARBA00023133"/>
    </source>
</evidence>
<evidence type="ECO:0000256" key="7">
    <source>
        <dbReference type="ARBA" id="ARBA00023004"/>
    </source>
</evidence>
<feature type="transmembrane region" description="Helical" evidence="13">
    <location>
        <begin position="290"/>
        <end position="323"/>
    </location>
</feature>
<dbReference type="GO" id="GO:0120547">
    <property type="term" value="F:heme A synthase activity"/>
    <property type="evidence" value="ECO:0007669"/>
    <property type="project" value="UniProtKB-EC"/>
</dbReference>
<evidence type="ECO:0000256" key="4">
    <source>
        <dbReference type="ARBA" id="ARBA00022723"/>
    </source>
</evidence>
<dbReference type="InterPro" id="IPR023754">
    <property type="entry name" value="HemeA_Synthase_type2"/>
</dbReference>
<dbReference type="InterPro" id="IPR003780">
    <property type="entry name" value="COX15/CtaA_fam"/>
</dbReference>
<dbReference type="Pfam" id="PF02628">
    <property type="entry name" value="COX15-CtaA"/>
    <property type="match status" value="1"/>
</dbReference>
<evidence type="ECO:0000313" key="14">
    <source>
        <dbReference type="EMBL" id="OAA60459.1"/>
    </source>
</evidence>
<dbReference type="EMBL" id="AZHD01000009">
    <property type="protein sequence ID" value="OAA60459.1"/>
    <property type="molecule type" value="Genomic_DNA"/>
</dbReference>
<evidence type="ECO:0000256" key="10">
    <source>
        <dbReference type="ARBA" id="ARBA00044501"/>
    </source>
</evidence>
<evidence type="ECO:0000313" key="15">
    <source>
        <dbReference type="Proteomes" id="UP000076874"/>
    </source>
</evidence>
<dbReference type="GO" id="GO:0016653">
    <property type="term" value="F:oxidoreductase activity, acting on NAD(P)H, heme protein as acceptor"/>
    <property type="evidence" value="ECO:0007669"/>
    <property type="project" value="TreeGrafter"/>
</dbReference>
<evidence type="ECO:0000256" key="3">
    <source>
        <dbReference type="ARBA" id="ARBA00022692"/>
    </source>
</evidence>
<dbReference type="OrthoDB" id="1726137at2759"/>
<dbReference type="AlphaFoldDB" id="A0A167TCL6"/>
<evidence type="ECO:0000256" key="9">
    <source>
        <dbReference type="ARBA" id="ARBA00023136"/>
    </source>
</evidence>
<keyword evidence="4" id="KW-0479">Metal-binding</keyword>
<dbReference type="PANTHER" id="PTHR23289">
    <property type="entry name" value="CYTOCHROME C OXIDASE ASSEMBLY PROTEIN COX15"/>
    <property type="match status" value="1"/>
</dbReference>
<evidence type="ECO:0000256" key="5">
    <source>
        <dbReference type="ARBA" id="ARBA00022989"/>
    </source>
</evidence>